<evidence type="ECO:0000313" key="6">
    <source>
        <dbReference type="EMBL" id="EGJ99391.1"/>
    </source>
</evidence>
<dbReference type="InterPro" id="IPR051801">
    <property type="entry name" value="GH28_Enzymes"/>
</dbReference>
<dbReference type="eggNOG" id="COG5434">
    <property type="taxonomic scope" value="Bacteria"/>
</dbReference>
<dbReference type="HOGENOM" id="CLU_016031_8_4_10"/>
<organism evidence="6 7">
    <name type="scientific">Dysgonomonas gadei ATCC BAA-286</name>
    <dbReference type="NCBI Taxonomy" id="742766"/>
    <lineage>
        <taxon>Bacteria</taxon>
        <taxon>Pseudomonadati</taxon>
        <taxon>Bacteroidota</taxon>
        <taxon>Bacteroidia</taxon>
        <taxon>Bacteroidales</taxon>
        <taxon>Dysgonomonadaceae</taxon>
        <taxon>Dysgonomonas</taxon>
    </lineage>
</organism>
<evidence type="ECO:0000256" key="4">
    <source>
        <dbReference type="RuleBase" id="RU361169"/>
    </source>
</evidence>
<sequence length="504" mass="56328">MTNKIFFIILFFSFCITSNAKIYNIIDYGAKNDGVTLTTAQIQEAINECHKEGGGIVHVPSGTYLVGTINLKSNVEFNFETGAILKATTDLTQYQRHNRELAGIFYTEKSENVSITGNGRIFGRGMEFMYEGKAKTIGDDQKVFTRQKENFRKVFSGLGDGPLYPKDRFHQMVIFSECTNVTLSDFECIDAPYWTILIVHCDRVKITGLSIDNNLLIPNGDGIDIISCSNVNMSNCIITCGDDAIVVAGYANHHGDPGFKDIMKPSKNVNVSNCVLQSRSSGIRIGGHDQNHMSNYNFDNIVIYDSNRGINISVSDTGSVQNMNFSNIHIETRLHTGDWWGQGEPINITAMMLIPEKPNIGIIKNLNFTNITCVGENSIVMIASDDTRIQNVTFNNFDFVLRKSALEEVAGGNFDLRLNANREKELYQSDVPVIYLENVENIYFNQGNIGWDKVEKHHYTYAIEANKVKNMNLNNMTAAPSPSNPKLPAVSLKNCERITNNILK</sequence>
<gene>
    <name evidence="6" type="ORF">HMPREF9455_00424</name>
</gene>
<reference evidence="6 7" key="1">
    <citation type="submission" date="2011-04" db="EMBL/GenBank/DDBJ databases">
        <title>The Genome Sequence of Dysgonomonas gadei ATCC BAA-286.</title>
        <authorList>
            <consortium name="The Broad Institute Genome Sequencing Platform"/>
            <person name="Earl A."/>
            <person name="Ward D."/>
            <person name="Feldgarden M."/>
            <person name="Gevers D."/>
            <person name="Pudlo N."/>
            <person name="Martens E."/>
            <person name="Allen-Vercoe E."/>
            <person name="Young S.K."/>
            <person name="Zeng Q."/>
            <person name="Gargeya S."/>
            <person name="Fitzgerald M."/>
            <person name="Haas B."/>
            <person name="Abouelleil A."/>
            <person name="Alvarado L."/>
            <person name="Arachchi H.M."/>
            <person name="Berlin A."/>
            <person name="Brown A."/>
            <person name="Chapman S.B."/>
            <person name="Chen Z."/>
            <person name="Dunbar C."/>
            <person name="Freedman E."/>
            <person name="Gearin G."/>
            <person name="Gellesch M."/>
            <person name="Goldberg J."/>
            <person name="Griggs A."/>
            <person name="Gujja S."/>
            <person name="Heiman D."/>
            <person name="Howarth C."/>
            <person name="Larson L."/>
            <person name="Lui A."/>
            <person name="MacDonald P.J.P."/>
            <person name="Mehta T."/>
            <person name="Montmayeur A."/>
            <person name="Murphy C."/>
            <person name="Neiman D."/>
            <person name="Pearson M."/>
            <person name="Priest M."/>
            <person name="Roberts A."/>
            <person name="Saif S."/>
            <person name="Shea T."/>
            <person name="Shenoy N."/>
            <person name="Sisk P."/>
            <person name="Stolte C."/>
            <person name="Sykes S."/>
            <person name="Yandava C."/>
            <person name="Wortman J."/>
            <person name="Nusbaum C."/>
            <person name="Birren B."/>
        </authorList>
    </citation>
    <scope>NUCLEOTIDE SEQUENCE [LARGE SCALE GENOMIC DNA]</scope>
    <source>
        <strain evidence="6 7">ATCC BAA-286</strain>
    </source>
</reference>
<evidence type="ECO:0000256" key="3">
    <source>
        <dbReference type="ARBA" id="ARBA00023295"/>
    </source>
</evidence>
<dbReference type="EMBL" id="ADLV01000006">
    <property type="protein sequence ID" value="EGJ99391.1"/>
    <property type="molecule type" value="Genomic_DNA"/>
</dbReference>
<dbReference type="InterPro" id="IPR006626">
    <property type="entry name" value="PbH1"/>
</dbReference>
<proteinExistence type="inferred from homology"/>
<protein>
    <recommendedName>
        <fullName evidence="5">Rhamnogalacturonase A/B/Epimerase-like pectate lyase domain-containing protein</fullName>
    </recommendedName>
</protein>
<evidence type="ECO:0000259" key="5">
    <source>
        <dbReference type="Pfam" id="PF12708"/>
    </source>
</evidence>
<comment type="similarity">
    <text evidence="1 4">Belongs to the glycosyl hydrolase 28 family.</text>
</comment>
<dbReference type="InterPro" id="IPR012334">
    <property type="entry name" value="Pectin_lyas_fold"/>
</dbReference>
<dbReference type="InterPro" id="IPR011050">
    <property type="entry name" value="Pectin_lyase_fold/virulence"/>
</dbReference>
<dbReference type="GO" id="GO:0004650">
    <property type="term" value="F:polygalacturonase activity"/>
    <property type="evidence" value="ECO:0007669"/>
    <property type="project" value="InterPro"/>
</dbReference>
<evidence type="ECO:0000313" key="7">
    <source>
        <dbReference type="Proteomes" id="UP000004913"/>
    </source>
</evidence>
<feature type="domain" description="Rhamnogalacturonase A/B/Epimerase-like pectate lyase" evidence="5">
    <location>
        <begin position="23"/>
        <end position="91"/>
    </location>
</feature>
<comment type="caution">
    <text evidence="6">The sequence shown here is derived from an EMBL/GenBank/DDBJ whole genome shotgun (WGS) entry which is preliminary data.</text>
</comment>
<evidence type="ECO:0000256" key="2">
    <source>
        <dbReference type="ARBA" id="ARBA00022801"/>
    </source>
</evidence>
<evidence type="ECO:0000256" key="1">
    <source>
        <dbReference type="ARBA" id="ARBA00008834"/>
    </source>
</evidence>
<dbReference type="AlphaFoldDB" id="F5ITK7"/>
<keyword evidence="2 4" id="KW-0378">Hydrolase</keyword>
<dbReference type="RefSeq" id="WP_006797929.1">
    <property type="nucleotide sequence ID" value="NZ_GL891979.1"/>
</dbReference>
<dbReference type="STRING" id="742766.HMPREF9455_00424"/>
<dbReference type="PANTHER" id="PTHR31339:SF0">
    <property type="entry name" value="PECTIN LYASE-LIKE SUPERFAMILY PROTEIN"/>
    <property type="match status" value="1"/>
</dbReference>
<dbReference type="Pfam" id="PF00295">
    <property type="entry name" value="Glyco_hydro_28"/>
    <property type="match status" value="1"/>
</dbReference>
<keyword evidence="7" id="KW-1185">Reference proteome</keyword>
<dbReference type="Proteomes" id="UP000004913">
    <property type="component" value="Unassembled WGS sequence"/>
</dbReference>
<dbReference type="PANTHER" id="PTHR31339">
    <property type="entry name" value="PECTIN LYASE-RELATED"/>
    <property type="match status" value="1"/>
</dbReference>
<dbReference type="SMART" id="SM00710">
    <property type="entry name" value="PbH1"/>
    <property type="match status" value="5"/>
</dbReference>
<dbReference type="SUPFAM" id="SSF51126">
    <property type="entry name" value="Pectin lyase-like"/>
    <property type="match status" value="1"/>
</dbReference>
<dbReference type="Gene3D" id="2.160.20.10">
    <property type="entry name" value="Single-stranded right-handed beta-helix, Pectin lyase-like"/>
    <property type="match status" value="1"/>
</dbReference>
<dbReference type="Pfam" id="PF12708">
    <property type="entry name" value="Pect-lyase_RHGA_epim"/>
    <property type="match status" value="1"/>
</dbReference>
<dbReference type="InterPro" id="IPR000743">
    <property type="entry name" value="Glyco_hydro_28"/>
</dbReference>
<dbReference type="GO" id="GO:0005975">
    <property type="term" value="P:carbohydrate metabolic process"/>
    <property type="evidence" value="ECO:0007669"/>
    <property type="project" value="InterPro"/>
</dbReference>
<accession>F5ITK7</accession>
<name>F5ITK7_9BACT</name>
<keyword evidence="3 4" id="KW-0326">Glycosidase</keyword>
<dbReference type="OrthoDB" id="9795222at2"/>
<dbReference type="InterPro" id="IPR024535">
    <property type="entry name" value="RHGA/B-epi-like_pectate_lyase"/>
</dbReference>